<feature type="region of interest" description="Disordered" evidence="3">
    <location>
        <begin position="297"/>
        <end position="333"/>
    </location>
</feature>
<dbReference type="Gene3D" id="3.40.50.300">
    <property type="entry name" value="P-loop containing nucleotide triphosphate hydrolases"/>
    <property type="match status" value="1"/>
</dbReference>
<dbReference type="Pfam" id="PF00350">
    <property type="entry name" value="Dynamin_N"/>
    <property type="match status" value="1"/>
</dbReference>
<proteinExistence type="predicted"/>
<dbReference type="PANTHER" id="PTHR11566">
    <property type="entry name" value="DYNAMIN"/>
    <property type="match status" value="1"/>
</dbReference>
<accession>A0A9P7Y942</accession>
<organism evidence="6 7">
    <name type="scientific">Amylocarpus encephaloides</name>
    <dbReference type="NCBI Taxonomy" id="45428"/>
    <lineage>
        <taxon>Eukaryota</taxon>
        <taxon>Fungi</taxon>
        <taxon>Dikarya</taxon>
        <taxon>Ascomycota</taxon>
        <taxon>Pezizomycotina</taxon>
        <taxon>Leotiomycetes</taxon>
        <taxon>Helotiales</taxon>
        <taxon>Helotiales incertae sedis</taxon>
        <taxon>Amylocarpus</taxon>
    </lineage>
</organism>
<dbReference type="GO" id="GO:0016559">
    <property type="term" value="P:peroxisome fission"/>
    <property type="evidence" value="ECO:0007669"/>
    <property type="project" value="TreeGrafter"/>
</dbReference>
<dbReference type="GO" id="GO:0005739">
    <property type="term" value="C:mitochondrion"/>
    <property type="evidence" value="ECO:0007669"/>
    <property type="project" value="TreeGrafter"/>
</dbReference>
<dbReference type="GO" id="GO:0016020">
    <property type="term" value="C:membrane"/>
    <property type="evidence" value="ECO:0007669"/>
    <property type="project" value="TreeGrafter"/>
</dbReference>
<dbReference type="PROSITE" id="PS51388">
    <property type="entry name" value="GED"/>
    <property type="match status" value="1"/>
</dbReference>
<dbReference type="GO" id="GO:0006897">
    <property type="term" value="P:endocytosis"/>
    <property type="evidence" value="ECO:0007669"/>
    <property type="project" value="TreeGrafter"/>
</dbReference>
<dbReference type="OrthoDB" id="415706at2759"/>
<dbReference type="GO" id="GO:0008017">
    <property type="term" value="F:microtubule binding"/>
    <property type="evidence" value="ECO:0007669"/>
    <property type="project" value="TreeGrafter"/>
</dbReference>
<dbReference type="PANTHER" id="PTHR11566:SF215">
    <property type="entry name" value="DYNAMIN GTPASE"/>
    <property type="match status" value="1"/>
</dbReference>
<evidence type="ECO:0000256" key="3">
    <source>
        <dbReference type="SAM" id="MobiDB-lite"/>
    </source>
</evidence>
<evidence type="ECO:0000256" key="2">
    <source>
        <dbReference type="ARBA" id="ARBA00023134"/>
    </source>
</evidence>
<dbReference type="AlphaFoldDB" id="A0A9P7Y942"/>
<dbReference type="EMBL" id="MU251781">
    <property type="protein sequence ID" value="KAG9229341.1"/>
    <property type="molecule type" value="Genomic_DNA"/>
</dbReference>
<keyword evidence="1" id="KW-0547">Nucleotide-binding</keyword>
<sequence length="523" mass="59315">MTAHGHEGSKGDARTKFGKKQYEAFDQKTFSDILAEASKCMGLPLPGRNREIDMDSFSHDILKIELSGPEYEHFSVVDLPGLFRKPTPGQTTRLDMDLVREMVGKHLSNPRSIILAVVPANVDIATQEIIQMAEDADPHGQRTLGVLTKPDLVDKGAENKVLELLINTKGKGRLELGYTIVCNRSQSDFNIAFDERNTKEVAFFTLEPWSTIPKERAGIAALKHRLNNLLVDITRRSFQGVVRDIRRRIVTLGRDECFEKDDIFRLATLVMEMNEDFSETVHKKGFTRAFAGVQTGAEALSRRTPSPVQTPDRDTGQSHPEPFTPEIESPDYPELQGIVPLTETIPEPTKDDIMDWVKHKYNRSKGFEIGTVNPSLMPSLFAEQSQAWGFYAHNHVSKVIYKIHHFNHEVLRYCCNDDALCERLWDKLLQPLLPSYVKALQRQSYYKVARKRFVDGVCLQVVDHFLVSGTSSPLWTFSPNFIGHFSDAELHQIAGDEDETINRRNALEEELRSLRAGENILEI</sequence>
<evidence type="ECO:0000259" key="4">
    <source>
        <dbReference type="PROSITE" id="PS51388"/>
    </source>
</evidence>
<keyword evidence="2" id="KW-0342">GTP-binding</keyword>
<dbReference type="InterPro" id="IPR022812">
    <property type="entry name" value="Dynamin"/>
</dbReference>
<dbReference type="PRINTS" id="PR00195">
    <property type="entry name" value="DYNAMIN"/>
</dbReference>
<dbReference type="InterPro" id="IPR027417">
    <property type="entry name" value="P-loop_NTPase"/>
</dbReference>
<dbReference type="Pfam" id="PF01031">
    <property type="entry name" value="Dynamin_M"/>
    <property type="match status" value="1"/>
</dbReference>
<dbReference type="InterPro" id="IPR000375">
    <property type="entry name" value="Dynamin_stalk"/>
</dbReference>
<evidence type="ECO:0000313" key="6">
    <source>
        <dbReference type="EMBL" id="KAG9229341.1"/>
    </source>
</evidence>
<comment type="caution">
    <text evidence="6">The sequence shown here is derived from an EMBL/GenBank/DDBJ whole genome shotgun (WGS) entry which is preliminary data.</text>
</comment>
<dbReference type="InterPro" id="IPR030381">
    <property type="entry name" value="G_DYNAMIN_dom"/>
</dbReference>
<dbReference type="SUPFAM" id="SSF52540">
    <property type="entry name" value="P-loop containing nucleoside triphosphate hydrolases"/>
    <property type="match status" value="1"/>
</dbReference>
<keyword evidence="6" id="KW-0378">Hydrolase</keyword>
<dbReference type="CDD" id="cd08771">
    <property type="entry name" value="DLP_1"/>
    <property type="match status" value="1"/>
</dbReference>
<dbReference type="GO" id="GO:0048312">
    <property type="term" value="P:intracellular distribution of mitochondria"/>
    <property type="evidence" value="ECO:0007669"/>
    <property type="project" value="TreeGrafter"/>
</dbReference>
<dbReference type="Proteomes" id="UP000824998">
    <property type="component" value="Unassembled WGS sequence"/>
</dbReference>
<dbReference type="InterPro" id="IPR045063">
    <property type="entry name" value="Dynamin_N"/>
</dbReference>
<dbReference type="InterPro" id="IPR020850">
    <property type="entry name" value="GED_dom"/>
</dbReference>
<dbReference type="GO" id="GO:0000266">
    <property type="term" value="P:mitochondrial fission"/>
    <property type="evidence" value="ECO:0007669"/>
    <property type="project" value="TreeGrafter"/>
</dbReference>
<protein>
    <submittedName>
        <fullName evidence="6">P-loop containing nucleoside triphosphate hydrolase protein</fullName>
    </submittedName>
</protein>
<evidence type="ECO:0000313" key="7">
    <source>
        <dbReference type="Proteomes" id="UP000824998"/>
    </source>
</evidence>
<evidence type="ECO:0000259" key="5">
    <source>
        <dbReference type="PROSITE" id="PS51718"/>
    </source>
</evidence>
<dbReference type="InterPro" id="IPR001401">
    <property type="entry name" value="Dynamin_GTPase"/>
</dbReference>
<keyword evidence="7" id="KW-1185">Reference proteome</keyword>
<dbReference type="GO" id="GO:0005525">
    <property type="term" value="F:GTP binding"/>
    <property type="evidence" value="ECO:0007669"/>
    <property type="project" value="InterPro"/>
</dbReference>
<gene>
    <name evidence="6" type="ORF">BJ875DRAFT_547038</name>
</gene>
<feature type="domain" description="Dynamin-type G" evidence="5">
    <location>
        <begin position="1"/>
        <end position="239"/>
    </location>
</feature>
<name>A0A9P7Y942_9HELO</name>
<dbReference type="PROSITE" id="PS51718">
    <property type="entry name" value="G_DYNAMIN_2"/>
    <property type="match status" value="1"/>
</dbReference>
<dbReference type="SMART" id="SM00053">
    <property type="entry name" value="DYNc"/>
    <property type="match status" value="1"/>
</dbReference>
<evidence type="ECO:0000256" key="1">
    <source>
        <dbReference type="ARBA" id="ARBA00022741"/>
    </source>
</evidence>
<feature type="domain" description="GED" evidence="4">
    <location>
        <begin position="435"/>
        <end position="523"/>
    </location>
</feature>
<dbReference type="GO" id="GO:0005874">
    <property type="term" value="C:microtubule"/>
    <property type="evidence" value="ECO:0007669"/>
    <property type="project" value="TreeGrafter"/>
</dbReference>
<reference evidence="6" key="1">
    <citation type="journal article" date="2021" name="IMA Fungus">
        <title>Genomic characterization of three marine fungi, including Emericellopsis atlantica sp. nov. with signatures of a generalist lifestyle and marine biomass degradation.</title>
        <authorList>
            <person name="Hagestad O.C."/>
            <person name="Hou L."/>
            <person name="Andersen J.H."/>
            <person name="Hansen E.H."/>
            <person name="Altermark B."/>
            <person name="Li C."/>
            <person name="Kuhnert E."/>
            <person name="Cox R.J."/>
            <person name="Crous P.W."/>
            <person name="Spatafora J.W."/>
            <person name="Lail K."/>
            <person name="Amirebrahimi M."/>
            <person name="Lipzen A."/>
            <person name="Pangilinan J."/>
            <person name="Andreopoulos W."/>
            <person name="Hayes R.D."/>
            <person name="Ng V."/>
            <person name="Grigoriev I.V."/>
            <person name="Jackson S.A."/>
            <person name="Sutton T.D.S."/>
            <person name="Dobson A.D.W."/>
            <person name="Rama T."/>
        </authorList>
    </citation>
    <scope>NUCLEOTIDE SEQUENCE</scope>
    <source>
        <strain evidence="6">TRa018bII</strain>
    </source>
</reference>
<dbReference type="GO" id="GO:0003924">
    <property type="term" value="F:GTPase activity"/>
    <property type="evidence" value="ECO:0007669"/>
    <property type="project" value="InterPro"/>
</dbReference>